<organism evidence="2">
    <name type="scientific">Anguilla anguilla</name>
    <name type="common">European freshwater eel</name>
    <name type="synonym">Muraena anguilla</name>
    <dbReference type="NCBI Taxonomy" id="7936"/>
    <lineage>
        <taxon>Eukaryota</taxon>
        <taxon>Metazoa</taxon>
        <taxon>Chordata</taxon>
        <taxon>Craniata</taxon>
        <taxon>Vertebrata</taxon>
        <taxon>Euteleostomi</taxon>
        <taxon>Actinopterygii</taxon>
        <taxon>Neopterygii</taxon>
        <taxon>Teleostei</taxon>
        <taxon>Anguilliformes</taxon>
        <taxon>Anguillidae</taxon>
        <taxon>Anguilla</taxon>
    </lineage>
</organism>
<protein>
    <submittedName>
        <fullName evidence="2">Uncharacterized protein</fullName>
    </submittedName>
</protein>
<evidence type="ECO:0000313" key="2">
    <source>
        <dbReference type="EMBL" id="JAH03135.1"/>
    </source>
</evidence>
<dbReference type="InterPro" id="IPR028927">
    <property type="entry name" value="Man-6-P_rcpt"/>
</dbReference>
<evidence type="ECO:0000256" key="1">
    <source>
        <dbReference type="SAM" id="MobiDB-lite"/>
    </source>
</evidence>
<sequence length="106" mass="11723">MKERATRMCFSCVGMQEVFQVLGLFKWTARGVKETTVIGLYNSTQAIGGSDWMMLIYRNGEAYNVHLLQGEEESICYDLLQQEGRHGPAGSASGGEGEGTRLFLPL</sequence>
<accession>A0A0E9PGC3</accession>
<feature type="region of interest" description="Disordered" evidence="1">
    <location>
        <begin position="85"/>
        <end position="106"/>
    </location>
</feature>
<proteinExistence type="predicted"/>
<dbReference type="AlphaFoldDB" id="A0A0E9PGC3"/>
<reference evidence="2" key="1">
    <citation type="submission" date="2014-11" db="EMBL/GenBank/DDBJ databases">
        <authorList>
            <person name="Amaro Gonzalez C."/>
        </authorList>
    </citation>
    <scope>NUCLEOTIDE SEQUENCE</scope>
</reference>
<reference evidence="2" key="2">
    <citation type="journal article" date="2015" name="Fish Shellfish Immunol.">
        <title>Early steps in the European eel (Anguilla anguilla)-Vibrio vulnificus interaction in the gills: Role of the RtxA13 toxin.</title>
        <authorList>
            <person name="Callol A."/>
            <person name="Pajuelo D."/>
            <person name="Ebbesson L."/>
            <person name="Teles M."/>
            <person name="MacKenzie S."/>
            <person name="Amaro C."/>
        </authorList>
    </citation>
    <scope>NUCLEOTIDE SEQUENCE</scope>
</reference>
<name>A0A0E9PGC3_ANGAN</name>
<dbReference type="Pfam" id="PF02157">
    <property type="entry name" value="Man-6-P_recep"/>
    <property type="match status" value="1"/>
</dbReference>
<dbReference type="EMBL" id="GBXM01105442">
    <property type="protein sequence ID" value="JAH03135.1"/>
    <property type="molecule type" value="Transcribed_RNA"/>
</dbReference>